<protein>
    <submittedName>
        <fullName evidence="3">Helix-turn-helix domain protein</fullName>
    </submittedName>
</protein>
<keyword evidence="1" id="KW-0472">Membrane</keyword>
<dbReference type="InterPro" id="IPR010982">
    <property type="entry name" value="Lambda_DNA-bd_dom_sf"/>
</dbReference>
<dbReference type="SMART" id="SM00530">
    <property type="entry name" value="HTH_XRE"/>
    <property type="match status" value="1"/>
</dbReference>
<dbReference type="Pfam" id="PF01381">
    <property type="entry name" value="HTH_3"/>
    <property type="match status" value="1"/>
</dbReference>
<dbReference type="CDD" id="cd00093">
    <property type="entry name" value="HTH_XRE"/>
    <property type="match status" value="1"/>
</dbReference>
<feature type="transmembrane region" description="Helical" evidence="1">
    <location>
        <begin position="151"/>
        <end position="169"/>
    </location>
</feature>
<evidence type="ECO:0000256" key="1">
    <source>
        <dbReference type="SAM" id="Phobius"/>
    </source>
</evidence>
<dbReference type="GO" id="GO:0003677">
    <property type="term" value="F:DNA binding"/>
    <property type="evidence" value="ECO:0007669"/>
    <property type="project" value="InterPro"/>
</dbReference>
<proteinExistence type="predicted"/>
<keyword evidence="1" id="KW-1133">Transmembrane helix</keyword>
<sequence length="181" mass="20020">MGLAAQCPNWGNVQYTAGPDLRLYLPILGNLTQEGDFLTIQDLCRDKKAALHMTAQDIADQSGVPLSTVNNFFANASKAPSINTAGPICAVLGISIDEFFGITDKLTMSEEVLSAKNDTLRAHKKELEKHLVDNDKTMKIMMDGVRTRNRIIAALLVLLCLTIVYAIYLDFHCIQFGFWRG</sequence>
<keyword evidence="1" id="KW-0812">Transmembrane</keyword>
<evidence type="ECO:0000313" key="3">
    <source>
        <dbReference type="EMBL" id="DAE00788.1"/>
    </source>
</evidence>
<dbReference type="EMBL" id="BK015311">
    <property type="protein sequence ID" value="DAE00788.1"/>
    <property type="molecule type" value="Genomic_DNA"/>
</dbReference>
<dbReference type="InterPro" id="IPR001387">
    <property type="entry name" value="Cro/C1-type_HTH"/>
</dbReference>
<reference evidence="3" key="1">
    <citation type="journal article" date="2021" name="Proc. Natl. Acad. Sci. U.S.A.">
        <title>A Catalog of Tens of Thousands of Viruses from Human Metagenomes Reveals Hidden Associations with Chronic Diseases.</title>
        <authorList>
            <person name="Tisza M.J."/>
            <person name="Buck C.B."/>
        </authorList>
    </citation>
    <scope>NUCLEOTIDE SEQUENCE</scope>
    <source>
        <strain evidence="3">CtEqU3</strain>
    </source>
</reference>
<accession>A0A8S5P3J6</accession>
<dbReference type="PROSITE" id="PS50943">
    <property type="entry name" value="HTH_CROC1"/>
    <property type="match status" value="1"/>
</dbReference>
<dbReference type="Gene3D" id="1.10.260.40">
    <property type="entry name" value="lambda repressor-like DNA-binding domains"/>
    <property type="match status" value="1"/>
</dbReference>
<evidence type="ECO:0000259" key="2">
    <source>
        <dbReference type="PROSITE" id="PS50943"/>
    </source>
</evidence>
<dbReference type="SUPFAM" id="SSF47413">
    <property type="entry name" value="lambda repressor-like DNA-binding domains"/>
    <property type="match status" value="1"/>
</dbReference>
<organism evidence="3">
    <name type="scientific">Siphoviridae sp. ctEqU3</name>
    <dbReference type="NCBI Taxonomy" id="2825399"/>
    <lineage>
        <taxon>Viruses</taxon>
        <taxon>Duplodnaviria</taxon>
        <taxon>Heunggongvirae</taxon>
        <taxon>Uroviricota</taxon>
        <taxon>Caudoviricetes</taxon>
    </lineage>
</organism>
<feature type="domain" description="HTH cro/C1-type" evidence="2">
    <location>
        <begin position="50"/>
        <end position="99"/>
    </location>
</feature>
<name>A0A8S5P3J6_9CAUD</name>